<keyword evidence="2 6" id="KW-0479">Metal-binding</keyword>
<dbReference type="PRINTS" id="PR00415">
    <property type="entry name" value="ACONITASE"/>
</dbReference>
<keyword evidence="1 6" id="KW-0004">4Fe-4S</keyword>
<keyword evidence="4 6" id="KW-0411">Iron-sulfur</keyword>
<dbReference type="InterPro" id="IPR018136">
    <property type="entry name" value="Aconitase_4Fe-4S_BS"/>
</dbReference>
<evidence type="ECO:0000259" key="7">
    <source>
        <dbReference type="Pfam" id="PF00330"/>
    </source>
</evidence>
<feature type="binding site" evidence="6">
    <location>
        <position position="362"/>
    </location>
    <ligand>
        <name>[4Fe-4S] cluster</name>
        <dbReference type="ChEBI" id="CHEBI:49883"/>
    </ligand>
</feature>
<dbReference type="Proteomes" id="UP001320159">
    <property type="component" value="Unassembled WGS sequence"/>
</dbReference>
<dbReference type="HAMAP" id="MF_01027">
    <property type="entry name" value="LeuC_type2"/>
    <property type="match status" value="1"/>
</dbReference>
<dbReference type="InterPro" id="IPR011826">
    <property type="entry name" value="HAcnase/IPMdehydase_lsu_prok"/>
</dbReference>
<evidence type="ECO:0000256" key="2">
    <source>
        <dbReference type="ARBA" id="ARBA00022723"/>
    </source>
</evidence>
<dbReference type="InterPro" id="IPR001030">
    <property type="entry name" value="Acoase/IPM_deHydtase_lsu_aba"/>
</dbReference>
<gene>
    <name evidence="6" type="primary">leuC</name>
    <name evidence="8" type="ORF">CUJ83_08315</name>
</gene>
<evidence type="ECO:0000313" key="9">
    <source>
        <dbReference type="Proteomes" id="UP001320159"/>
    </source>
</evidence>
<comment type="catalytic activity">
    <reaction evidence="6">
        <text>(2R,3S)-3-isopropylmalate = (2S)-2-isopropylmalate</text>
        <dbReference type="Rhea" id="RHEA:32287"/>
        <dbReference type="ChEBI" id="CHEBI:1178"/>
        <dbReference type="ChEBI" id="CHEBI:35121"/>
        <dbReference type="EC" id="4.2.1.33"/>
    </reaction>
</comment>
<dbReference type="InterPro" id="IPR050067">
    <property type="entry name" value="IPM_dehydratase_rel_enz"/>
</dbReference>
<feature type="domain" description="Aconitase/3-isopropylmalate dehydratase large subunit alpha/beta/alpha" evidence="7">
    <location>
        <begin position="8"/>
        <end position="409"/>
    </location>
</feature>
<keyword evidence="6" id="KW-0028">Amino-acid biosynthesis</keyword>
<dbReference type="PANTHER" id="PTHR43822:SF2">
    <property type="entry name" value="HOMOACONITASE, MITOCHONDRIAL"/>
    <property type="match status" value="1"/>
</dbReference>
<evidence type="ECO:0000256" key="5">
    <source>
        <dbReference type="ARBA" id="ARBA00023239"/>
    </source>
</evidence>
<dbReference type="GO" id="GO:0046872">
    <property type="term" value="F:metal ion binding"/>
    <property type="evidence" value="ECO:0007669"/>
    <property type="project" value="UniProtKB-KW"/>
</dbReference>
<dbReference type="InterPro" id="IPR006251">
    <property type="entry name" value="Homoacnase/IPMdehydase_lsu"/>
</dbReference>
<dbReference type="RefSeq" id="WP_230741838.1">
    <property type="nucleotide sequence ID" value="NZ_PGCK01000006.1"/>
</dbReference>
<feature type="binding site" evidence="6">
    <location>
        <position position="299"/>
    </location>
    <ligand>
        <name>[4Fe-4S] cluster</name>
        <dbReference type="ChEBI" id="CHEBI:49883"/>
    </ligand>
</feature>
<comment type="subunit">
    <text evidence="6">Heterodimer of LeuC and LeuD.</text>
</comment>
<dbReference type="EMBL" id="PGCK01000006">
    <property type="protein sequence ID" value="MCD1295000.1"/>
    <property type="molecule type" value="Genomic_DNA"/>
</dbReference>
<sequence>MGKTLAEKILSEKSGTEAIPGDIVTVPVDFVFSHDGTMPLAIQQMEKELGTRKVFDPLKVGGICDHASPSPSEQVSNVQIFMRKFARENNMPYFFENGDGICHQIVAEKFSAPGKIIIGGDSHTCTHGALAAFGTGMGSTDVGAIMAYGTTWLRVPESFKFQIDGELPEHVTSKDVFLHIVKEITADGATYMSMEFTGSTVKNMTVDSRLVMSNMAIEAGGKVGLCSSDEKVRQFLAKHGRENEYKELSADKDAVYKDELHIDASKLVPYIAYPHRVDNVKPVTDFAGMELQQVCIGSCTNGRLEDLKVAAEILKGKKVHKDTRLVVYAASRGVMMEAMKAGYIQTLIEAGAAVCPPGCGFCIGRTVALGDGEKVLSTQNRNFKGRMGNNKSEIYLSNVPVAAVSAIYGKVTDPREVL</sequence>
<keyword evidence="5 6" id="KW-0456">Lyase</keyword>
<dbReference type="CDD" id="cd01583">
    <property type="entry name" value="IPMI"/>
    <property type="match status" value="1"/>
</dbReference>
<dbReference type="AlphaFoldDB" id="A0AAP2RF72"/>
<dbReference type="InterPro" id="IPR033941">
    <property type="entry name" value="IPMI_cat"/>
</dbReference>
<dbReference type="InterPro" id="IPR015931">
    <property type="entry name" value="Acnase/IPM_dHydase_lsu_aba_1/3"/>
</dbReference>
<dbReference type="GO" id="GO:0009098">
    <property type="term" value="P:L-leucine biosynthetic process"/>
    <property type="evidence" value="ECO:0007669"/>
    <property type="project" value="UniProtKB-UniRule"/>
</dbReference>
<keyword evidence="6" id="KW-0432">Leucine biosynthesis</keyword>
<protein>
    <recommendedName>
        <fullName evidence="6">3-isopropylmalate dehydratase large subunit</fullName>
        <ecNumber evidence="6">4.2.1.33</ecNumber>
    </recommendedName>
    <alternativeName>
        <fullName evidence="6">Alpha-IPM isomerase</fullName>
        <shortName evidence="6">IPMI</shortName>
    </alternativeName>
    <alternativeName>
        <fullName evidence="6">Isopropylmalate isomerase</fullName>
    </alternativeName>
</protein>
<feature type="binding site" evidence="6">
    <location>
        <position position="359"/>
    </location>
    <ligand>
        <name>[4Fe-4S] cluster</name>
        <dbReference type="ChEBI" id="CHEBI:49883"/>
    </ligand>
</feature>
<comment type="pathway">
    <text evidence="6">Amino-acid biosynthesis; L-leucine biosynthesis; L-leucine from 3-methyl-2-oxobutanoate: step 2/4.</text>
</comment>
<evidence type="ECO:0000256" key="3">
    <source>
        <dbReference type="ARBA" id="ARBA00023004"/>
    </source>
</evidence>
<reference evidence="8 9" key="1">
    <citation type="submission" date="2017-11" db="EMBL/GenBank/DDBJ databases">
        <title>Isolation and Characterization of Family Methanocellaceae Species from Potential Methane Hydrate Area Offshore Southwestern Taiwan.</title>
        <authorList>
            <person name="Zhang W.-L."/>
            <person name="Chen W.-C."/>
            <person name="Lai M.-C."/>
            <person name="Chen S.-C."/>
        </authorList>
    </citation>
    <scope>NUCLEOTIDE SEQUENCE [LARGE SCALE GENOMIC DNA]</scope>
    <source>
        <strain evidence="8 9">CWC-04</strain>
    </source>
</reference>
<comment type="function">
    <text evidence="6">Catalyzes the isomerization between 2-isopropylmalate and 3-isopropylmalate, via the formation of 2-isopropylmaleate.</text>
</comment>
<organism evidence="8 9">
    <name type="scientific">Methanooceanicella nereidis</name>
    <dbReference type="NCBI Taxonomy" id="2052831"/>
    <lineage>
        <taxon>Archaea</taxon>
        <taxon>Methanobacteriati</taxon>
        <taxon>Methanobacteriota</taxon>
        <taxon>Stenosarchaea group</taxon>
        <taxon>Methanomicrobia</taxon>
        <taxon>Methanocellales</taxon>
        <taxon>Methanocellaceae</taxon>
        <taxon>Methanooceanicella</taxon>
    </lineage>
</organism>
<keyword evidence="9" id="KW-1185">Reference proteome</keyword>
<keyword evidence="6" id="KW-0100">Branched-chain amino acid biosynthesis</keyword>
<keyword evidence="3 6" id="KW-0408">Iron</keyword>
<comment type="caution">
    <text evidence="8">The sequence shown here is derived from an EMBL/GenBank/DDBJ whole genome shotgun (WGS) entry which is preliminary data.</text>
</comment>
<dbReference type="PANTHER" id="PTHR43822">
    <property type="entry name" value="HOMOACONITASE, MITOCHONDRIAL-RELATED"/>
    <property type="match status" value="1"/>
</dbReference>
<dbReference type="PROSITE" id="PS00450">
    <property type="entry name" value="ACONITASE_1"/>
    <property type="match status" value="1"/>
</dbReference>
<dbReference type="InterPro" id="IPR036008">
    <property type="entry name" value="Aconitase_4Fe-4S_dom"/>
</dbReference>
<comment type="cofactor">
    <cofactor evidence="6">
        <name>[4Fe-4S] cluster</name>
        <dbReference type="ChEBI" id="CHEBI:49883"/>
    </cofactor>
    <text evidence="6">Binds 1 [4Fe-4S] cluster per subunit.</text>
</comment>
<dbReference type="GO" id="GO:0051539">
    <property type="term" value="F:4 iron, 4 sulfur cluster binding"/>
    <property type="evidence" value="ECO:0007669"/>
    <property type="project" value="UniProtKB-KW"/>
</dbReference>
<name>A0AAP2RF72_9EURY</name>
<evidence type="ECO:0000256" key="1">
    <source>
        <dbReference type="ARBA" id="ARBA00022485"/>
    </source>
</evidence>
<dbReference type="Gene3D" id="3.30.499.10">
    <property type="entry name" value="Aconitase, domain 3"/>
    <property type="match status" value="2"/>
</dbReference>
<evidence type="ECO:0000256" key="4">
    <source>
        <dbReference type="ARBA" id="ARBA00023014"/>
    </source>
</evidence>
<evidence type="ECO:0000313" key="8">
    <source>
        <dbReference type="EMBL" id="MCD1295000.1"/>
    </source>
</evidence>
<dbReference type="Pfam" id="PF00330">
    <property type="entry name" value="Aconitase"/>
    <property type="match status" value="1"/>
</dbReference>
<dbReference type="GO" id="GO:0003861">
    <property type="term" value="F:3-isopropylmalate dehydratase activity"/>
    <property type="evidence" value="ECO:0007669"/>
    <property type="project" value="UniProtKB-UniRule"/>
</dbReference>
<proteinExistence type="inferred from homology"/>
<dbReference type="SUPFAM" id="SSF53732">
    <property type="entry name" value="Aconitase iron-sulfur domain"/>
    <property type="match status" value="1"/>
</dbReference>
<accession>A0AAP2RF72</accession>
<dbReference type="NCBIfam" id="TIGR01343">
    <property type="entry name" value="hacA_fam"/>
    <property type="match status" value="1"/>
</dbReference>
<dbReference type="EC" id="4.2.1.33" evidence="6"/>
<evidence type="ECO:0000256" key="6">
    <source>
        <dbReference type="HAMAP-Rule" id="MF_01027"/>
    </source>
</evidence>
<dbReference type="NCBIfam" id="NF001614">
    <property type="entry name" value="PRK00402.1"/>
    <property type="match status" value="1"/>
</dbReference>
<dbReference type="NCBIfam" id="TIGR02086">
    <property type="entry name" value="IPMI_arch"/>
    <property type="match status" value="1"/>
</dbReference>
<comment type="similarity">
    <text evidence="6">Belongs to the aconitase/IPM isomerase family. LeuC type 2 subfamily.</text>
</comment>